<dbReference type="OMA" id="QWIEGAR"/>
<gene>
    <name evidence="14" type="primary">LOC106178061</name>
    <name evidence="13" type="synonym">LOC106162741</name>
</gene>
<evidence type="ECO:0000256" key="10">
    <source>
        <dbReference type="ARBA" id="ARBA00023136"/>
    </source>
</evidence>
<dbReference type="GeneID" id="106178061"/>
<evidence type="ECO:0000256" key="1">
    <source>
        <dbReference type="ARBA" id="ARBA00004225"/>
    </source>
</evidence>
<keyword evidence="10 11" id="KW-0472">Membrane</keyword>
<dbReference type="FunFam" id="1.10.357.140:FF:000005">
    <property type="entry name" value="UbiA prenyltransferase domain-containing protein 1"/>
    <property type="match status" value="1"/>
</dbReference>
<evidence type="ECO:0000256" key="2">
    <source>
        <dbReference type="ARBA" id="ARBA00004863"/>
    </source>
</evidence>
<keyword evidence="9" id="KW-0496">Mitochondrion</keyword>
<evidence type="ECO:0000256" key="4">
    <source>
        <dbReference type="ARBA" id="ARBA00022428"/>
    </source>
</evidence>
<evidence type="ECO:0000313" key="13">
    <source>
        <dbReference type="RefSeq" id="XP_013395601.1"/>
    </source>
</evidence>
<evidence type="ECO:0000256" key="3">
    <source>
        <dbReference type="ARBA" id="ARBA00005985"/>
    </source>
</evidence>
<keyword evidence="8 11" id="KW-1133">Transmembrane helix</keyword>
<dbReference type="GO" id="GO:0009234">
    <property type="term" value="P:menaquinone biosynthetic process"/>
    <property type="evidence" value="ECO:0007669"/>
    <property type="project" value="UniProtKB-UniPathway"/>
</dbReference>
<dbReference type="PIRSF" id="PIRSF005355">
    <property type="entry name" value="UBIAD1"/>
    <property type="match status" value="1"/>
</dbReference>
<dbReference type="InterPro" id="IPR000537">
    <property type="entry name" value="UbiA_prenyltransferase"/>
</dbReference>
<dbReference type="PANTHER" id="PTHR13929">
    <property type="entry name" value="1,4-DIHYDROXY-2-NAPHTHOATE OCTAPRENYLTRANSFERASE"/>
    <property type="match status" value="1"/>
</dbReference>
<dbReference type="GO" id="GO:0000139">
    <property type="term" value="C:Golgi membrane"/>
    <property type="evidence" value="ECO:0007669"/>
    <property type="project" value="TreeGrafter"/>
</dbReference>
<comment type="similarity">
    <text evidence="3">Belongs to the UbiA prenyltransferase family.</text>
</comment>
<comment type="pathway">
    <text evidence="2">Quinol/quinone metabolism; menaquinone biosynthesis.</text>
</comment>
<dbReference type="Proteomes" id="UP000085678">
    <property type="component" value="Unplaced"/>
</dbReference>
<feature type="transmembrane region" description="Helical" evidence="11">
    <location>
        <begin position="252"/>
        <end position="274"/>
    </location>
</feature>
<evidence type="ECO:0000256" key="5">
    <source>
        <dbReference type="ARBA" id="ARBA00022602"/>
    </source>
</evidence>
<evidence type="ECO:0000313" key="12">
    <source>
        <dbReference type="Proteomes" id="UP000085678"/>
    </source>
</evidence>
<protein>
    <submittedName>
        <fullName evidence="13 14">UbiA prenyltransferase domain-containing protein 1</fullName>
    </submittedName>
</protein>
<dbReference type="GO" id="GO:0042371">
    <property type="term" value="P:vitamin K biosynthetic process"/>
    <property type="evidence" value="ECO:0007669"/>
    <property type="project" value="TreeGrafter"/>
</dbReference>
<feature type="transmembrane region" description="Helical" evidence="11">
    <location>
        <begin position="162"/>
        <end position="185"/>
    </location>
</feature>
<dbReference type="PANTHER" id="PTHR13929:SF0">
    <property type="entry name" value="UBIA PRENYLTRANSFERASE DOMAIN-CONTAINING PROTEIN 1"/>
    <property type="match status" value="1"/>
</dbReference>
<feature type="transmembrane region" description="Helical" evidence="11">
    <location>
        <begin position="111"/>
        <end position="132"/>
    </location>
</feature>
<evidence type="ECO:0000313" key="14">
    <source>
        <dbReference type="RefSeq" id="XP_013416519.1"/>
    </source>
</evidence>
<evidence type="ECO:0000256" key="11">
    <source>
        <dbReference type="SAM" id="Phobius"/>
    </source>
</evidence>
<evidence type="ECO:0000256" key="6">
    <source>
        <dbReference type="ARBA" id="ARBA00022679"/>
    </source>
</evidence>
<evidence type="ECO:0000256" key="8">
    <source>
        <dbReference type="ARBA" id="ARBA00022989"/>
    </source>
</evidence>
<dbReference type="InterPro" id="IPR044878">
    <property type="entry name" value="UbiA_sf"/>
</dbReference>
<proteinExistence type="inferred from homology"/>
<sequence length="320" mass="35011">MAGEKITNGVPYGEKYSKTEKPKGTFYSVVAALRPWSFSASLVPVALGSMLAYKDSGYFNVWIFIVTCLTALSVHGAGNLVNTYFDYMKGVDGSKSDDRTLVDHILAPNDVAQLGAALYTVGCAGFVLLVYLSPAKMEHLALLYFGGLSGSFLYTGGLGLKYIALGDIAIFLTFGPVTVMFSFLAQCGKLSLLPLWYAVPLALNTEAILHCNNTRDMETDKASGIITLAILIGRTASYLLFVLLLFSPYISLFVLALHYSGWFLLPVLSIFPAFSRERDFREGRLRRLPQKLAQLNIVFGLSYVLACFLAKGSMLPGMRH</sequence>
<dbReference type="Pfam" id="PF01040">
    <property type="entry name" value="UbiA"/>
    <property type="match status" value="1"/>
</dbReference>
<dbReference type="GO" id="GO:0004659">
    <property type="term" value="F:prenyltransferase activity"/>
    <property type="evidence" value="ECO:0007669"/>
    <property type="project" value="UniProtKB-KW"/>
</dbReference>
<dbReference type="Gene3D" id="1.10.357.140">
    <property type="entry name" value="UbiA prenyltransferase"/>
    <property type="match status" value="1"/>
</dbReference>
<evidence type="ECO:0000256" key="9">
    <source>
        <dbReference type="ARBA" id="ARBA00023128"/>
    </source>
</evidence>
<dbReference type="KEGG" id="lak:106162741"/>
<dbReference type="GO" id="GO:0005783">
    <property type="term" value="C:endoplasmic reticulum"/>
    <property type="evidence" value="ECO:0007669"/>
    <property type="project" value="TreeGrafter"/>
</dbReference>
<comment type="subcellular location">
    <subcellularLocation>
        <location evidence="1">Mitochondrion membrane</location>
        <topology evidence="1">Multi-pass membrane protein</topology>
    </subcellularLocation>
</comment>
<dbReference type="GeneID" id="106162741"/>
<dbReference type="CDD" id="cd13962">
    <property type="entry name" value="PT_UbiA_UBIAD1"/>
    <property type="match status" value="1"/>
</dbReference>
<keyword evidence="4" id="KW-0474">Menaquinone biosynthesis</keyword>
<dbReference type="STRING" id="7574.A0A1S3K295"/>
<reference evidence="13 14" key="1">
    <citation type="submission" date="2025-04" db="UniProtKB">
        <authorList>
            <consortium name="RefSeq"/>
        </authorList>
    </citation>
    <scope>IDENTIFICATION</scope>
    <source>
        <tissue evidence="13 14">Gonads</tissue>
    </source>
</reference>
<keyword evidence="12" id="KW-1185">Reference proteome</keyword>
<dbReference type="InterPro" id="IPR026046">
    <property type="entry name" value="UBIAD1"/>
</dbReference>
<feature type="transmembrane region" description="Helical" evidence="11">
    <location>
        <begin position="295"/>
        <end position="314"/>
    </location>
</feature>
<feature type="transmembrane region" description="Helical" evidence="11">
    <location>
        <begin position="59"/>
        <end position="78"/>
    </location>
</feature>
<keyword evidence="6" id="KW-0808">Transferase</keyword>
<dbReference type="RefSeq" id="XP_013395601.1">
    <property type="nucleotide sequence ID" value="XM_013540147.1"/>
</dbReference>
<accession>A0A1S3K295</accession>
<name>A0A1S3K295_LINAN</name>
<dbReference type="AlphaFoldDB" id="A0A1S3K295"/>
<keyword evidence="7 11" id="KW-0812">Transmembrane</keyword>
<keyword evidence="5" id="KW-0637">Prenyltransferase</keyword>
<dbReference type="UniPathway" id="UPA00079"/>
<evidence type="ECO:0000256" key="7">
    <source>
        <dbReference type="ARBA" id="ARBA00022692"/>
    </source>
</evidence>
<feature type="transmembrane region" description="Helical" evidence="11">
    <location>
        <begin position="139"/>
        <end position="156"/>
    </location>
</feature>
<dbReference type="OrthoDB" id="203513at2759"/>
<feature type="transmembrane region" description="Helical" evidence="11">
    <location>
        <begin position="225"/>
        <end position="246"/>
    </location>
</feature>
<organism evidence="12 14">
    <name type="scientific">Lingula anatina</name>
    <name type="common">Brachiopod</name>
    <name type="synonym">Lingula unguis</name>
    <dbReference type="NCBI Taxonomy" id="7574"/>
    <lineage>
        <taxon>Eukaryota</taxon>
        <taxon>Metazoa</taxon>
        <taxon>Spiralia</taxon>
        <taxon>Lophotrochozoa</taxon>
        <taxon>Brachiopoda</taxon>
        <taxon>Linguliformea</taxon>
        <taxon>Lingulata</taxon>
        <taxon>Lingulida</taxon>
        <taxon>Linguloidea</taxon>
        <taxon>Lingulidae</taxon>
        <taxon>Lingula</taxon>
    </lineage>
</organism>
<dbReference type="KEGG" id="lak:106178061"/>
<dbReference type="GO" id="GO:0031966">
    <property type="term" value="C:mitochondrial membrane"/>
    <property type="evidence" value="ECO:0007669"/>
    <property type="project" value="UniProtKB-SubCell"/>
</dbReference>
<dbReference type="RefSeq" id="XP_013416519.1">
    <property type="nucleotide sequence ID" value="XM_013561065.1"/>
</dbReference>